<sequence length="343" mass="37294">MNKNKKILAIETSCDETAMAVLDLHETDVAYDFEILSNVVASQIDLHKKWGGVYPELASRAHLEAIIPVLEEALEPIGGLSNFSREIDEIAVTKEPGLIGSLLMGIETAELLGAFYKKSVVEVNHLEGHIYSAFCNQDRRQFSIKKSDIFPILALVVSGGHTSLILMKEHLKYQTIGQTIDDAAGEAFDKVARIMNLGYPGGPVIEKIAQSGDEKAYELPQGLKNSRDLNFSFSGLKTSVLYKTKDIKTGQEKTHNKADMAASFQKAVADILIKKTLAAKKKYNPKTIILGGGVSANGYLRNNFRDKISTSSSSQSGETQILIPPRNLSTDNAVGIAIAGAIK</sequence>
<evidence type="ECO:0000256" key="4">
    <source>
        <dbReference type="ARBA" id="ARBA00022723"/>
    </source>
</evidence>
<dbReference type="PRINTS" id="PR00789">
    <property type="entry name" value="OSIALOPTASE"/>
</dbReference>
<dbReference type="GO" id="GO:0005737">
    <property type="term" value="C:cytoplasm"/>
    <property type="evidence" value="ECO:0007669"/>
    <property type="project" value="UniProtKB-SubCell"/>
</dbReference>
<keyword evidence="5 8" id="KW-0408">Iron</keyword>
<keyword evidence="6 8" id="KW-0012">Acyltransferase</keyword>
<feature type="binding site" evidence="8">
    <location>
        <position position="206"/>
    </location>
    <ligand>
        <name>substrate</name>
    </ligand>
</feature>
<evidence type="ECO:0000256" key="5">
    <source>
        <dbReference type="ARBA" id="ARBA00023004"/>
    </source>
</evidence>
<dbReference type="GO" id="GO:0005506">
    <property type="term" value="F:iron ion binding"/>
    <property type="evidence" value="ECO:0007669"/>
    <property type="project" value="UniProtKB-UniRule"/>
</dbReference>
<comment type="catalytic activity">
    <reaction evidence="7 8">
        <text>L-threonylcarbamoyladenylate + adenosine(37) in tRNA = N(6)-L-threonylcarbamoyladenosine(37) in tRNA + AMP + H(+)</text>
        <dbReference type="Rhea" id="RHEA:37059"/>
        <dbReference type="Rhea" id="RHEA-COMP:10162"/>
        <dbReference type="Rhea" id="RHEA-COMP:10163"/>
        <dbReference type="ChEBI" id="CHEBI:15378"/>
        <dbReference type="ChEBI" id="CHEBI:73682"/>
        <dbReference type="ChEBI" id="CHEBI:74411"/>
        <dbReference type="ChEBI" id="CHEBI:74418"/>
        <dbReference type="ChEBI" id="CHEBI:456215"/>
        <dbReference type="EC" id="2.3.1.234"/>
    </reaction>
</comment>
<comment type="subcellular location">
    <subcellularLocation>
        <location evidence="8">Cytoplasm</location>
    </subcellularLocation>
</comment>
<keyword evidence="1 8" id="KW-0963">Cytoplasm</keyword>
<evidence type="ECO:0000259" key="9">
    <source>
        <dbReference type="Pfam" id="PF00814"/>
    </source>
</evidence>
<dbReference type="FunFam" id="3.30.420.40:FF:000040">
    <property type="entry name" value="tRNA N6-adenosine threonylcarbamoyltransferase"/>
    <property type="match status" value="1"/>
</dbReference>
<proteinExistence type="inferred from homology"/>
<organism evidence="10">
    <name type="scientific">candidate division WS2 bacterium ADurb.Bin280</name>
    <dbReference type="NCBI Taxonomy" id="1852829"/>
    <lineage>
        <taxon>Bacteria</taxon>
        <taxon>candidate division WS2</taxon>
    </lineage>
</organism>
<keyword evidence="3 8" id="KW-0819">tRNA processing</keyword>
<dbReference type="Pfam" id="PF00814">
    <property type="entry name" value="TsaD"/>
    <property type="match status" value="1"/>
</dbReference>
<dbReference type="NCBIfam" id="TIGR00329">
    <property type="entry name" value="gcp_kae1"/>
    <property type="match status" value="1"/>
</dbReference>
<reference evidence="10" key="1">
    <citation type="submission" date="2017-02" db="EMBL/GenBank/DDBJ databases">
        <title>Delving into the versatile metabolic prowess of the omnipresent phylum Bacteroidetes.</title>
        <authorList>
            <person name="Nobu M.K."/>
            <person name="Mei R."/>
            <person name="Narihiro T."/>
            <person name="Kuroda K."/>
            <person name="Liu W.-T."/>
        </authorList>
    </citation>
    <scope>NUCLEOTIDE SEQUENCE</scope>
    <source>
        <strain evidence="10">ADurb.Bin280</strain>
    </source>
</reference>
<dbReference type="CDD" id="cd24133">
    <property type="entry name" value="ASKHA_NBD_TsaD_bac"/>
    <property type="match status" value="1"/>
</dbReference>
<dbReference type="NCBIfam" id="TIGR03723">
    <property type="entry name" value="T6A_TsaD_YgjD"/>
    <property type="match status" value="1"/>
</dbReference>
<feature type="domain" description="Gcp-like" evidence="9">
    <location>
        <begin position="34"/>
        <end position="337"/>
    </location>
</feature>
<keyword evidence="4 8" id="KW-0479">Metal-binding</keyword>
<dbReference type="InterPro" id="IPR043129">
    <property type="entry name" value="ATPase_NBD"/>
</dbReference>
<gene>
    <name evidence="8 10" type="primary">tsaD</name>
    <name evidence="10" type="ORF">BWY43_00505</name>
</gene>
<feature type="binding site" evidence="8">
    <location>
        <position position="125"/>
    </location>
    <ligand>
        <name>Fe cation</name>
        <dbReference type="ChEBI" id="CHEBI:24875"/>
    </ligand>
</feature>
<dbReference type="HAMAP" id="MF_01445">
    <property type="entry name" value="TsaD"/>
    <property type="match status" value="1"/>
</dbReference>
<dbReference type="InterPro" id="IPR017861">
    <property type="entry name" value="KAE1/TsaD"/>
</dbReference>
<comment type="caution">
    <text evidence="10">The sequence shown here is derived from an EMBL/GenBank/DDBJ whole genome shotgun (WGS) entry which is preliminary data.</text>
</comment>
<feature type="binding site" evidence="8">
    <location>
        <position position="202"/>
    </location>
    <ligand>
        <name>substrate</name>
    </ligand>
</feature>
<comment type="function">
    <text evidence="8">Required for the formation of a threonylcarbamoyl group on adenosine at position 37 (t(6)A37) in tRNAs that read codons beginning with adenine. Is involved in the transfer of the threonylcarbamoyl moiety of threonylcarbamoyl-AMP (TC-AMP) to the N6 group of A37, together with TsaE and TsaB. TsaD likely plays a direct catalytic role in this reaction.</text>
</comment>
<dbReference type="InterPro" id="IPR022450">
    <property type="entry name" value="TsaD"/>
</dbReference>
<feature type="binding site" evidence="8">
    <location>
        <begin position="156"/>
        <end position="160"/>
    </location>
    <ligand>
        <name>substrate</name>
    </ligand>
</feature>
<dbReference type="GO" id="GO:0002949">
    <property type="term" value="P:tRNA threonylcarbamoyladenosine modification"/>
    <property type="evidence" value="ECO:0007669"/>
    <property type="project" value="UniProtKB-UniRule"/>
</dbReference>
<dbReference type="InterPro" id="IPR000905">
    <property type="entry name" value="Gcp-like_dom"/>
</dbReference>
<dbReference type="PANTHER" id="PTHR11735:SF6">
    <property type="entry name" value="TRNA N6-ADENOSINE THREONYLCARBAMOYLTRANSFERASE, MITOCHONDRIAL"/>
    <property type="match status" value="1"/>
</dbReference>
<evidence type="ECO:0000256" key="2">
    <source>
        <dbReference type="ARBA" id="ARBA00022679"/>
    </source>
</evidence>
<evidence type="ECO:0000256" key="8">
    <source>
        <dbReference type="HAMAP-Rule" id="MF_01445"/>
    </source>
</evidence>
<evidence type="ECO:0000256" key="7">
    <source>
        <dbReference type="ARBA" id="ARBA00048117"/>
    </source>
</evidence>
<dbReference type="AlphaFoldDB" id="A0A1V5SD60"/>
<dbReference type="SUPFAM" id="SSF53067">
    <property type="entry name" value="Actin-like ATPase domain"/>
    <property type="match status" value="2"/>
</dbReference>
<dbReference type="EC" id="2.3.1.234" evidence="8"/>
<evidence type="ECO:0000256" key="3">
    <source>
        <dbReference type="ARBA" id="ARBA00022694"/>
    </source>
</evidence>
<feature type="binding site" evidence="8">
    <location>
        <position position="297"/>
    </location>
    <ligand>
        <name>substrate</name>
    </ligand>
</feature>
<dbReference type="Gene3D" id="3.30.420.40">
    <property type="match status" value="2"/>
</dbReference>
<dbReference type="Proteomes" id="UP000485367">
    <property type="component" value="Unassembled WGS sequence"/>
</dbReference>
<evidence type="ECO:0000313" key="10">
    <source>
        <dbReference type="EMBL" id="OQA52438.1"/>
    </source>
</evidence>
<evidence type="ECO:0000256" key="6">
    <source>
        <dbReference type="ARBA" id="ARBA00023315"/>
    </source>
</evidence>
<dbReference type="GO" id="GO:0061711">
    <property type="term" value="F:tRNA N(6)-L-threonylcarbamoyladenine synthase activity"/>
    <property type="evidence" value="ECO:0007669"/>
    <property type="project" value="UniProtKB-EC"/>
</dbReference>
<keyword evidence="2 8" id="KW-0808">Transferase</keyword>
<evidence type="ECO:0000256" key="1">
    <source>
        <dbReference type="ARBA" id="ARBA00022490"/>
    </source>
</evidence>
<feature type="binding site" evidence="8">
    <location>
        <position position="129"/>
    </location>
    <ligand>
        <name>Fe cation</name>
        <dbReference type="ChEBI" id="CHEBI:24875"/>
    </ligand>
</feature>
<name>A0A1V5SD60_9BACT</name>
<dbReference type="EMBL" id="MWBO01000031">
    <property type="protein sequence ID" value="OQA52438.1"/>
    <property type="molecule type" value="Genomic_DNA"/>
</dbReference>
<feature type="binding site" evidence="8">
    <location>
        <position position="331"/>
    </location>
    <ligand>
        <name>Fe cation</name>
        <dbReference type="ChEBI" id="CHEBI:24875"/>
    </ligand>
</feature>
<dbReference type="PANTHER" id="PTHR11735">
    <property type="entry name" value="TRNA N6-ADENOSINE THREONYLCARBAMOYLTRANSFERASE"/>
    <property type="match status" value="1"/>
</dbReference>
<protein>
    <recommendedName>
        <fullName evidence="8">tRNA N6-adenosine threonylcarbamoyltransferase</fullName>
        <ecNumber evidence="8">2.3.1.234</ecNumber>
    </recommendedName>
    <alternativeName>
        <fullName evidence="8">N6-L-threonylcarbamoyladenine synthase</fullName>
        <shortName evidence="8">t(6)A synthase</shortName>
    </alternativeName>
    <alternativeName>
        <fullName evidence="8">t(6)A37 threonylcarbamoyladenosine biosynthesis protein TsaD</fullName>
    </alternativeName>
    <alternativeName>
        <fullName evidence="8">tRNA threonylcarbamoyladenosine biosynthesis protein TsaD</fullName>
    </alternativeName>
</protein>
<accession>A0A1V5SD60</accession>
<comment type="similarity">
    <text evidence="8">Belongs to the KAE1 / TsaD family.</text>
</comment>
<comment type="cofactor">
    <cofactor evidence="8">
        <name>Fe(2+)</name>
        <dbReference type="ChEBI" id="CHEBI:29033"/>
    </cofactor>
    <text evidence="8">Binds 1 Fe(2+) ion per subunit.</text>
</comment>
<feature type="binding site" evidence="8">
    <location>
        <position position="189"/>
    </location>
    <ligand>
        <name>substrate</name>
    </ligand>
</feature>